<dbReference type="Proteomes" id="UP001165083">
    <property type="component" value="Unassembled WGS sequence"/>
</dbReference>
<dbReference type="InterPro" id="IPR023696">
    <property type="entry name" value="Ureohydrolase_dom_sf"/>
</dbReference>
<evidence type="ECO:0000313" key="7">
    <source>
        <dbReference type="EMBL" id="GMF28359.1"/>
    </source>
</evidence>
<evidence type="ECO:0000256" key="3">
    <source>
        <dbReference type="ARBA" id="ARBA00022801"/>
    </source>
</evidence>
<name>A0A9W6UAM5_9STRA</name>
<reference evidence="7" key="1">
    <citation type="submission" date="2023-04" db="EMBL/GenBank/DDBJ databases">
        <title>Phytophthora lilii NBRC 32176.</title>
        <authorList>
            <person name="Ichikawa N."/>
            <person name="Sato H."/>
            <person name="Tonouchi N."/>
        </authorList>
    </citation>
    <scope>NUCLEOTIDE SEQUENCE</scope>
    <source>
        <strain evidence="7">NBRC 32176</strain>
    </source>
</reference>
<evidence type="ECO:0000313" key="8">
    <source>
        <dbReference type="Proteomes" id="UP001165083"/>
    </source>
</evidence>
<evidence type="ECO:0000256" key="1">
    <source>
        <dbReference type="ARBA" id="ARBA00006457"/>
    </source>
</evidence>
<dbReference type="GO" id="GO:0141221">
    <property type="term" value="F:histone deacetylase activity, hydrolytic mechanism"/>
    <property type="evidence" value="ECO:0007669"/>
    <property type="project" value="UniProtKB-EC"/>
</dbReference>
<organism evidence="7 8">
    <name type="scientific">Phytophthora lilii</name>
    <dbReference type="NCBI Taxonomy" id="2077276"/>
    <lineage>
        <taxon>Eukaryota</taxon>
        <taxon>Sar</taxon>
        <taxon>Stramenopiles</taxon>
        <taxon>Oomycota</taxon>
        <taxon>Peronosporomycetes</taxon>
        <taxon>Peronosporales</taxon>
        <taxon>Peronosporaceae</taxon>
        <taxon>Phytophthora</taxon>
    </lineage>
</organism>
<feature type="domain" description="Histone deacetylase" evidence="6">
    <location>
        <begin position="14"/>
        <end position="233"/>
    </location>
</feature>
<dbReference type="PANTHER" id="PTHR10625:SF44">
    <property type="entry name" value="HISTONE DEACETYLASE 19"/>
    <property type="match status" value="1"/>
</dbReference>
<dbReference type="EC" id="3.5.1.98" evidence="2"/>
<dbReference type="AlphaFoldDB" id="A0A9W6UAM5"/>
<feature type="region of interest" description="Disordered" evidence="5">
    <location>
        <begin position="304"/>
        <end position="344"/>
    </location>
</feature>
<proteinExistence type="inferred from homology"/>
<dbReference type="PANTHER" id="PTHR10625">
    <property type="entry name" value="HISTONE DEACETYLASE HDAC1-RELATED"/>
    <property type="match status" value="1"/>
</dbReference>
<comment type="caution">
    <text evidence="7">The sequence shown here is derived from an EMBL/GenBank/DDBJ whole genome shotgun (WGS) entry which is preliminary data.</text>
</comment>
<dbReference type="GO" id="GO:0040029">
    <property type="term" value="P:epigenetic regulation of gene expression"/>
    <property type="evidence" value="ECO:0007669"/>
    <property type="project" value="TreeGrafter"/>
</dbReference>
<dbReference type="InterPro" id="IPR000286">
    <property type="entry name" value="HDACs"/>
</dbReference>
<dbReference type="GO" id="GO:0005634">
    <property type="term" value="C:nucleus"/>
    <property type="evidence" value="ECO:0007669"/>
    <property type="project" value="TreeGrafter"/>
</dbReference>
<dbReference type="CDD" id="cd09991">
    <property type="entry name" value="HDAC_classI"/>
    <property type="match status" value="1"/>
</dbReference>
<evidence type="ECO:0000256" key="5">
    <source>
        <dbReference type="SAM" id="MobiDB-lite"/>
    </source>
</evidence>
<dbReference type="OrthoDB" id="1918432at2759"/>
<evidence type="ECO:0000259" key="6">
    <source>
        <dbReference type="Pfam" id="PF00850"/>
    </source>
</evidence>
<feature type="compositionally biased region" description="Basic and acidic residues" evidence="5">
    <location>
        <begin position="307"/>
        <end position="334"/>
    </location>
</feature>
<keyword evidence="3" id="KW-0378">Hydrolase</keyword>
<comment type="similarity">
    <text evidence="1">Belongs to the histone deacetylase family. HD type 1 subfamily.</text>
</comment>
<protein>
    <recommendedName>
        <fullName evidence="2">histone deacetylase</fullName>
        <ecNumber evidence="2">3.5.1.98</ecNumber>
    </recommendedName>
</protein>
<sequence length="480" mass="53485">MHEYLRQLQRFNVGEDCPVFDGLFEFCQLYASASIGGAAKLNAGSADIVINYSGGLHHGKRSEASGFCYVNDCVLGILELLKTHQRVLYIDIDIHHGDGVEEAFYTTNRVMTCSFHKYGEFFPGTGDIKDIGHGDGKHYAVNFPCRDGMDDESFTGIFRSVISKVMEHFAPGAVLLQCGTDSLSGDRLGSFNLSAKGHADCVAYVKSFNIPTLVVGGGGYTLRNVARAWCYEASLLVGVDIPDAMPYNDYFEYYGPEYRLHLPVSNMENLNTPAYLDEIKRSIHENLRQVEPIPSVPFQVAPPSARIQEEKEAAARDREEDDQHMMDVSGERQHASRSGSHHTAGRCSVQSWFGMEVGRVANKCDVRAMENTNAQVLFIIFPSCSKSQLLPVHPAAKSRKRYYYHQACRLRARMGGVLDITAPEVCSSDLTTPQKENDEQPERGYDSRLAFQILSNIVNRFISRTTANRLRLLARIGALL</sequence>
<keyword evidence="4" id="KW-0156">Chromatin regulator</keyword>
<dbReference type="InterPro" id="IPR023801">
    <property type="entry name" value="His_deacetylse_dom"/>
</dbReference>
<dbReference type="Pfam" id="PF00850">
    <property type="entry name" value="Hist_deacetyl"/>
    <property type="match status" value="1"/>
</dbReference>
<accession>A0A9W6UAM5</accession>
<dbReference type="Gene3D" id="3.40.800.20">
    <property type="entry name" value="Histone deacetylase domain"/>
    <property type="match status" value="1"/>
</dbReference>
<dbReference type="EMBL" id="BSXW01000710">
    <property type="protein sequence ID" value="GMF28359.1"/>
    <property type="molecule type" value="Genomic_DNA"/>
</dbReference>
<dbReference type="PRINTS" id="PR01270">
    <property type="entry name" value="HDASUPER"/>
</dbReference>
<dbReference type="InterPro" id="IPR003084">
    <property type="entry name" value="HDAC_I/II"/>
</dbReference>
<gene>
    <name evidence="7" type="ORF">Plil01_001193500</name>
</gene>
<dbReference type="PRINTS" id="PR01271">
    <property type="entry name" value="HISDACETLASE"/>
</dbReference>
<evidence type="ECO:0000256" key="4">
    <source>
        <dbReference type="ARBA" id="ARBA00022853"/>
    </source>
</evidence>
<keyword evidence="8" id="KW-1185">Reference proteome</keyword>
<evidence type="ECO:0000256" key="2">
    <source>
        <dbReference type="ARBA" id="ARBA00012111"/>
    </source>
</evidence>
<dbReference type="SUPFAM" id="SSF52768">
    <property type="entry name" value="Arginase/deacetylase"/>
    <property type="match status" value="1"/>
</dbReference>
<dbReference type="InterPro" id="IPR037138">
    <property type="entry name" value="His_deacetylse_dom_sf"/>
</dbReference>